<name>A0AAN5C4U1_9BILA</name>
<dbReference type="EMBL" id="BTRK01000001">
    <property type="protein sequence ID" value="GMR30695.1"/>
    <property type="molecule type" value="Genomic_DNA"/>
</dbReference>
<dbReference type="InterPro" id="IPR043140">
    <property type="entry name" value="Ribosomal_uS14_sf"/>
</dbReference>
<accession>A0AAN5C4U1</accession>
<dbReference type="GO" id="GO:0002181">
    <property type="term" value="P:cytoplasmic translation"/>
    <property type="evidence" value="ECO:0007669"/>
    <property type="project" value="TreeGrafter"/>
</dbReference>
<dbReference type="GO" id="GO:0003735">
    <property type="term" value="F:structural constituent of ribosome"/>
    <property type="evidence" value="ECO:0007669"/>
    <property type="project" value="InterPro"/>
</dbReference>
<sequence length="134" mass="15066">PGSRTCRVCSNHHGLIRKYDLAMGRCCFLPCQRWDSPSLVLSPPRFRHVSSLHSYTSSLDVSLPSVVLFSLPSSLPRGTLATSVPPSRQQFSSVFSCYCRCCFRFRFPSLEYINHSCEGGTCGDCAWFICLQLF</sequence>
<evidence type="ECO:0000313" key="1">
    <source>
        <dbReference type="EMBL" id="GMR30695.1"/>
    </source>
</evidence>
<dbReference type="Gene3D" id="4.10.830.10">
    <property type="entry name" value="30s Ribosomal Protein S14, Chain N"/>
    <property type="match status" value="1"/>
</dbReference>
<dbReference type="GO" id="GO:0008270">
    <property type="term" value="F:zinc ion binding"/>
    <property type="evidence" value="ECO:0007669"/>
    <property type="project" value="InterPro"/>
</dbReference>
<gene>
    <name evidence="1" type="ORF">PMAYCL1PPCAC_00890</name>
</gene>
<dbReference type="PANTHER" id="PTHR12010:SF2">
    <property type="entry name" value="40S RIBOSOMAL PROTEIN S29"/>
    <property type="match status" value="1"/>
</dbReference>
<dbReference type="InterPro" id="IPR039744">
    <property type="entry name" value="RIbosomal_uS14_euk_arc"/>
</dbReference>
<reference evidence="2" key="1">
    <citation type="submission" date="2022-10" db="EMBL/GenBank/DDBJ databases">
        <title>Genome assembly of Pristionchus species.</title>
        <authorList>
            <person name="Yoshida K."/>
            <person name="Sommer R.J."/>
        </authorList>
    </citation>
    <scope>NUCLEOTIDE SEQUENCE [LARGE SCALE GENOMIC DNA]</scope>
    <source>
        <strain evidence="2">RS5460</strain>
    </source>
</reference>
<dbReference type="AlphaFoldDB" id="A0AAN5C4U1"/>
<evidence type="ECO:0000313" key="2">
    <source>
        <dbReference type="Proteomes" id="UP001328107"/>
    </source>
</evidence>
<feature type="non-terminal residue" evidence="1">
    <location>
        <position position="1"/>
    </location>
</feature>
<organism evidence="1 2">
    <name type="scientific">Pristionchus mayeri</name>
    <dbReference type="NCBI Taxonomy" id="1317129"/>
    <lineage>
        <taxon>Eukaryota</taxon>
        <taxon>Metazoa</taxon>
        <taxon>Ecdysozoa</taxon>
        <taxon>Nematoda</taxon>
        <taxon>Chromadorea</taxon>
        <taxon>Rhabditida</taxon>
        <taxon>Rhabditina</taxon>
        <taxon>Diplogasteromorpha</taxon>
        <taxon>Diplogasteroidea</taxon>
        <taxon>Neodiplogasteridae</taxon>
        <taxon>Pristionchus</taxon>
    </lineage>
</organism>
<dbReference type="GO" id="GO:0022627">
    <property type="term" value="C:cytosolic small ribosomal subunit"/>
    <property type="evidence" value="ECO:0007669"/>
    <property type="project" value="TreeGrafter"/>
</dbReference>
<keyword evidence="2" id="KW-1185">Reference proteome</keyword>
<protein>
    <submittedName>
        <fullName evidence="1">Uncharacterized protein</fullName>
    </submittedName>
</protein>
<comment type="caution">
    <text evidence="1">The sequence shown here is derived from an EMBL/GenBank/DDBJ whole genome shotgun (WGS) entry which is preliminary data.</text>
</comment>
<dbReference type="PANTHER" id="PTHR12010">
    <property type="entry name" value="40S RIBOSOMAL PROTEIN S29"/>
    <property type="match status" value="1"/>
</dbReference>
<proteinExistence type="predicted"/>
<dbReference type="Proteomes" id="UP001328107">
    <property type="component" value="Unassembled WGS sequence"/>
</dbReference>